<protein>
    <submittedName>
        <fullName evidence="3">Peptidase S15</fullName>
    </submittedName>
</protein>
<sequence length="567" mass="63023">MRQYVGQNMTIDKDVPIPVRDGSFVMANVFRPLGDGPWPVIMNYGPYGKDVHFSEFMPAVWATLQDNHPEITSRSSLTHLTFETPDPEIWTTFGYALVRVDSRGAGKSPGLLHPNSPDEFQDAYEAVEWAAAAPWSNGKVGLLGISYYASGQWMIAQLRPPGLAALQPWQGTYDFYRDRTRQGGIFSSGFVDMWWNRCVVENQHGYASSRFTDYFTGERNTGPALAAEELAANRPDYIQDILDHPLEDDWYKARSADLEQIEVPALVVANWGGLQVHLRGTLLGFEGISSTEKWLRVQRGSYFMTFYHPDNVDIQRRFFDRYLKDQTEAWTGEPVVKVDVRSMDDGVARSLTATAWPLPDCVEQRFHLDAGAGTLSTEPPSTRRQVSFEARKGAAVFSTGPLQQDLTFAGPILLRLRLASTTSEADVFASLQAFNADGSEASFEDSTLAPSPVSQGWLRASHRSVDPSRSGFLRPFHDHHRHQPLVPGDAYDLEVELWPGSLSLPRGAELRLTISGLDFQSSGEGLANMGHDHPCDRPEPEFAGTHTISTGPDVPAYLALPSLEQQS</sequence>
<evidence type="ECO:0000256" key="1">
    <source>
        <dbReference type="ARBA" id="ARBA00022801"/>
    </source>
</evidence>
<dbReference type="Gene3D" id="3.40.50.1820">
    <property type="entry name" value="alpha/beta hydrolase"/>
    <property type="match status" value="1"/>
</dbReference>
<accession>A0A5M3WJE3</accession>
<feature type="domain" description="Xaa-Pro dipeptidyl-peptidase C-terminal" evidence="2">
    <location>
        <begin position="316"/>
        <end position="559"/>
    </location>
</feature>
<dbReference type="Gene3D" id="2.60.120.260">
    <property type="entry name" value="Galactose-binding domain-like"/>
    <property type="match status" value="1"/>
</dbReference>
<dbReference type="Gene3D" id="1.10.3020.20">
    <property type="match status" value="1"/>
</dbReference>
<gene>
    <name evidence="3" type="ORF">Amac_026600</name>
</gene>
<reference evidence="3 4" key="1">
    <citation type="submission" date="2019-10" db="EMBL/GenBank/DDBJ databases">
        <title>Whole genome shotgun sequence of Acrocarpospora macrocephala NBRC 16266.</title>
        <authorList>
            <person name="Ichikawa N."/>
            <person name="Kimura A."/>
            <person name="Kitahashi Y."/>
            <person name="Komaki H."/>
            <person name="Oguchi A."/>
        </authorList>
    </citation>
    <scope>NUCLEOTIDE SEQUENCE [LARGE SCALE GENOMIC DNA]</scope>
    <source>
        <strain evidence="3 4">NBRC 16266</strain>
    </source>
</reference>
<dbReference type="Pfam" id="PF02129">
    <property type="entry name" value="Peptidase_S15"/>
    <property type="match status" value="1"/>
</dbReference>
<dbReference type="Pfam" id="PF08530">
    <property type="entry name" value="PepX_C"/>
    <property type="match status" value="1"/>
</dbReference>
<dbReference type="SUPFAM" id="SSF49785">
    <property type="entry name" value="Galactose-binding domain-like"/>
    <property type="match status" value="1"/>
</dbReference>
<dbReference type="Proteomes" id="UP000331127">
    <property type="component" value="Unassembled WGS sequence"/>
</dbReference>
<dbReference type="InterPro" id="IPR008979">
    <property type="entry name" value="Galactose-bd-like_sf"/>
</dbReference>
<evidence type="ECO:0000313" key="3">
    <source>
        <dbReference type="EMBL" id="GES09064.1"/>
    </source>
</evidence>
<evidence type="ECO:0000259" key="2">
    <source>
        <dbReference type="SMART" id="SM00939"/>
    </source>
</evidence>
<dbReference type="SUPFAM" id="SSF53474">
    <property type="entry name" value="alpha/beta-Hydrolases"/>
    <property type="match status" value="1"/>
</dbReference>
<dbReference type="EMBL" id="BLAE01000013">
    <property type="protein sequence ID" value="GES09064.1"/>
    <property type="molecule type" value="Genomic_DNA"/>
</dbReference>
<dbReference type="PANTHER" id="PTHR43056:SF10">
    <property type="entry name" value="COCE_NOND FAMILY, PUTATIVE (AFU_ORTHOLOGUE AFUA_7G00600)-RELATED"/>
    <property type="match status" value="1"/>
</dbReference>
<comment type="caution">
    <text evidence="3">The sequence shown here is derived from an EMBL/GenBank/DDBJ whole genome shotgun (WGS) entry which is preliminary data.</text>
</comment>
<organism evidence="3 4">
    <name type="scientific">Acrocarpospora macrocephala</name>
    <dbReference type="NCBI Taxonomy" id="150177"/>
    <lineage>
        <taxon>Bacteria</taxon>
        <taxon>Bacillati</taxon>
        <taxon>Actinomycetota</taxon>
        <taxon>Actinomycetes</taxon>
        <taxon>Streptosporangiales</taxon>
        <taxon>Streptosporangiaceae</taxon>
        <taxon>Acrocarpospora</taxon>
    </lineage>
</organism>
<keyword evidence="1" id="KW-0378">Hydrolase</keyword>
<dbReference type="PANTHER" id="PTHR43056">
    <property type="entry name" value="PEPTIDASE S9 PROLYL OLIGOPEPTIDASE"/>
    <property type="match status" value="1"/>
</dbReference>
<dbReference type="InterPro" id="IPR005674">
    <property type="entry name" value="CocE/Ser_esterase"/>
</dbReference>
<dbReference type="InterPro" id="IPR050585">
    <property type="entry name" value="Xaa-Pro_dipeptidyl-ppase/CocE"/>
</dbReference>
<evidence type="ECO:0000313" key="4">
    <source>
        <dbReference type="Proteomes" id="UP000331127"/>
    </source>
</evidence>
<keyword evidence="4" id="KW-1185">Reference proteome</keyword>
<dbReference type="InterPro" id="IPR029058">
    <property type="entry name" value="AB_hydrolase_fold"/>
</dbReference>
<dbReference type="AlphaFoldDB" id="A0A5M3WJE3"/>
<dbReference type="InterPro" id="IPR013736">
    <property type="entry name" value="Xaa-Pro_dipept_C"/>
</dbReference>
<dbReference type="GO" id="GO:0008239">
    <property type="term" value="F:dipeptidyl-peptidase activity"/>
    <property type="evidence" value="ECO:0007669"/>
    <property type="project" value="InterPro"/>
</dbReference>
<name>A0A5M3WJE3_9ACTN</name>
<dbReference type="InterPro" id="IPR000383">
    <property type="entry name" value="Xaa-Pro-like_dom"/>
</dbReference>
<proteinExistence type="predicted"/>
<dbReference type="SMART" id="SM00939">
    <property type="entry name" value="PepX_C"/>
    <property type="match status" value="1"/>
</dbReference>
<dbReference type="NCBIfam" id="TIGR00976">
    <property type="entry name" value="CocE_NonD"/>
    <property type="match status" value="1"/>
</dbReference>